<evidence type="ECO:0000256" key="8">
    <source>
        <dbReference type="SAM" id="Phobius"/>
    </source>
</evidence>
<dbReference type="GO" id="GO:0016413">
    <property type="term" value="F:O-acetyltransferase activity"/>
    <property type="evidence" value="ECO:0007669"/>
    <property type="project" value="InterPro"/>
</dbReference>
<dbReference type="GO" id="GO:0016020">
    <property type="term" value="C:membrane"/>
    <property type="evidence" value="ECO:0007669"/>
    <property type="project" value="UniProtKB-SubCell"/>
</dbReference>
<name>A0A835GYM2_9MAGN</name>
<feature type="region of interest" description="Disordered" evidence="7">
    <location>
        <begin position="56"/>
        <end position="76"/>
    </location>
</feature>
<evidence type="ECO:0000313" key="11">
    <source>
        <dbReference type="EMBL" id="KAF9589910.1"/>
    </source>
</evidence>
<evidence type="ECO:0000256" key="6">
    <source>
        <dbReference type="ARBA" id="ARBA00023136"/>
    </source>
</evidence>
<dbReference type="InterPro" id="IPR026057">
    <property type="entry name" value="TBL_C"/>
</dbReference>
<proteinExistence type="inferred from homology"/>
<gene>
    <name evidence="11" type="ORF">IFM89_029526</name>
</gene>
<dbReference type="GO" id="GO:0005794">
    <property type="term" value="C:Golgi apparatus"/>
    <property type="evidence" value="ECO:0007669"/>
    <property type="project" value="TreeGrafter"/>
</dbReference>
<sequence>MEKNGFTLVYDRCMLCTIASFLCFLILLTYVNYNQHGLSLSADISIGFIQMTKTPKEQGSNHHLHPRSSTGATTVTPNASIDCHANDLHGPSPDAPKSVKASLKPAATETARETNASEFYNIGNIVPGSPPVSPYMVEDRLQMNQNKKKCNIFNGRWIYDPKARPLYKVYECPFLADQVTCKTNGRPDSEYEKWRWEAKDCEILRFNGTDMLERLKGKRMIIVGDSLNRNQFESLSCLLYSSIPSKSAYVNVRSDSYKIFEAKNYNFTLEFHWSPFLVELDETNKAGRCLKLDTLPPSAKKWQGADIMVFNTGHWWAHTGKYQSWDFFQHDGKFVKILELEKAFKMAMKTWSNWIHGNVDPAKTTVFFRSVSPEHKGKQWCYNETQPIQDEAYIPFFPRTIVNTVERTITEMKTPIRYLNITKLSEYRKDAHPSIYTAKQGKLLTKEQKKNPQQFADCSHWCIPGVPDTWNALLYLLLFSKHI</sequence>
<protein>
    <recommendedName>
        <fullName evidence="13">Trichome birefringence-like N-terminal domain-containing protein</fullName>
    </recommendedName>
</protein>
<comment type="similarity">
    <text evidence="2">Belongs to the PC-esterase family. TBL subfamily.</text>
</comment>
<feature type="compositionally biased region" description="Polar residues" evidence="7">
    <location>
        <begin position="67"/>
        <end position="76"/>
    </location>
</feature>
<organism evidence="11 12">
    <name type="scientific">Coptis chinensis</name>
    <dbReference type="NCBI Taxonomy" id="261450"/>
    <lineage>
        <taxon>Eukaryota</taxon>
        <taxon>Viridiplantae</taxon>
        <taxon>Streptophyta</taxon>
        <taxon>Embryophyta</taxon>
        <taxon>Tracheophyta</taxon>
        <taxon>Spermatophyta</taxon>
        <taxon>Magnoliopsida</taxon>
        <taxon>Ranunculales</taxon>
        <taxon>Ranunculaceae</taxon>
        <taxon>Coptidoideae</taxon>
        <taxon>Coptis</taxon>
    </lineage>
</organism>
<evidence type="ECO:0000256" key="4">
    <source>
        <dbReference type="ARBA" id="ARBA00022968"/>
    </source>
</evidence>
<evidence type="ECO:0000313" key="12">
    <source>
        <dbReference type="Proteomes" id="UP000631114"/>
    </source>
</evidence>
<dbReference type="Pfam" id="PF14416">
    <property type="entry name" value="PMR5N"/>
    <property type="match status" value="1"/>
</dbReference>
<feature type="transmembrane region" description="Helical" evidence="8">
    <location>
        <begin position="12"/>
        <end position="33"/>
    </location>
</feature>
<dbReference type="OrthoDB" id="737117at2759"/>
<dbReference type="InterPro" id="IPR025846">
    <property type="entry name" value="TBL_N"/>
</dbReference>
<evidence type="ECO:0000256" key="2">
    <source>
        <dbReference type="ARBA" id="ARBA00007727"/>
    </source>
</evidence>
<keyword evidence="4" id="KW-0735">Signal-anchor</keyword>
<keyword evidence="6 8" id="KW-0472">Membrane</keyword>
<accession>A0A835GYM2</accession>
<evidence type="ECO:0000259" key="10">
    <source>
        <dbReference type="Pfam" id="PF14416"/>
    </source>
</evidence>
<keyword evidence="12" id="KW-1185">Reference proteome</keyword>
<evidence type="ECO:0000256" key="1">
    <source>
        <dbReference type="ARBA" id="ARBA00004167"/>
    </source>
</evidence>
<dbReference type="InterPro" id="IPR029962">
    <property type="entry name" value="TBL"/>
</dbReference>
<comment type="subcellular location">
    <subcellularLocation>
        <location evidence="1">Membrane</location>
        <topology evidence="1">Single-pass membrane protein</topology>
    </subcellularLocation>
</comment>
<evidence type="ECO:0008006" key="13">
    <source>
        <dbReference type="Google" id="ProtNLM"/>
    </source>
</evidence>
<reference evidence="11 12" key="1">
    <citation type="submission" date="2020-10" db="EMBL/GenBank/DDBJ databases">
        <title>The Coptis chinensis genome and diversification of protoberbering-type alkaloids.</title>
        <authorList>
            <person name="Wang B."/>
            <person name="Shu S."/>
            <person name="Song C."/>
            <person name="Liu Y."/>
        </authorList>
    </citation>
    <scope>NUCLEOTIDE SEQUENCE [LARGE SCALE GENOMIC DNA]</scope>
    <source>
        <strain evidence="11">HL-2020</strain>
        <tissue evidence="11">Leaf</tissue>
    </source>
</reference>
<keyword evidence="3 8" id="KW-0812">Transmembrane</keyword>
<dbReference type="Pfam" id="PF13839">
    <property type="entry name" value="PC-Esterase"/>
    <property type="match status" value="1"/>
</dbReference>
<evidence type="ECO:0000259" key="9">
    <source>
        <dbReference type="Pfam" id="PF13839"/>
    </source>
</evidence>
<evidence type="ECO:0000256" key="3">
    <source>
        <dbReference type="ARBA" id="ARBA00022692"/>
    </source>
</evidence>
<keyword evidence="5 8" id="KW-1133">Transmembrane helix</keyword>
<comment type="caution">
    <text evidence="11">The sequence shown here is derived from an EMBL/GenBank/DDBJ whole genome shotgun (WGS) entry which is preliminary data.</text>
</comment>
<dbReference type="PANTHER" id="PTHR32285">
    <property type="entry name" value="PROTEIN TRICHOME BIREFRINGENCE-LIKE 9-RELATED"/>
    <property type="match status" value="1"/>
</dbReference>
<dbReference type="AlphaFoldDB" id="A0A835GYM2"/>
<dbReference type="EMBL" id="JADFTS010000009">
    <property type="protein sequence ID" value="KAF9589910.1"/>
    <property type="molecule type" value="Genomic_DNA"/>
</dbReference>
<evidence type="ECO:0000256" key="5">
    <source>
        <dbReference type="ARBA" id="ARBA00022989"/>
    </source>
</evidence>
<dbReference type="PANTHER" id="PTHR32285:SF38">
    <property type="entry name" value="OS01G0614300 PROTEIN"/>
    <property type="match status" value="1"/>
</dbReference>
<feature type="domain" description="Trichome birefringence-like C-terminal" evidence="9">
    <location>
        <begin position="205"/>
        <end position="475"/>
    </location>
</feature>
<evidence type="ECO:0000256" key="7">
    <source>
        <dbReference type="SAM" id="MobiDB-lite"/>
    </source>
</evidence>
<dbReference type="Proteomes" id="UP000631114">
    <property type="component" value="Unassembled WGS sequence"/>
</dbReference>
<feature type="domain" description="Trichome birefringence-like N-terminal" evidence="10">
    <location>
        <begin position="148"/>
        <end position="202"/>
    </location>
</feature>